<dbReference type="KEGG" id="ble:BleG1_3267"/>
<dbReference type="RefSeq" id="WP_038483152.1">
    <property type="nucleotide sequence ID" value="NZ_CP003923.1"/>
</dbReference>
<dbReference type="SUPFAM" id="SSF103481">
    <property type="entry name" value="Multidrug resistance efflux transporter EmrE"/>
    <property type="match status" value="2"/>
</dbReference>
<dbReference type="PATRIC" id="fig|1246626.3.peg.3243"/>
<organism evidence="10 11">
    <name type="scientific">Shouchella lehensis G1</name>
    <dbReference type="NCBI Taxonomy" id="1246626"/>
    <lineage>
        <taxon>Bacteria</taxon>
        <taxon>Bacillati</taxon>
        <taxon>Bacillota</taxon>
        <taxon>Bacilli</taxon>
        <taxon>Bacillales</taxon>
        <taxon>Bacillaceae</taxon>
        <taxon>Shouchella</taxon>
    </lineage>
</organism>
<dbReference type="NCBIfam" id="TIGR00688">
    <property type="entry name" value="rarD"/>
    <property type="match status" value="1"/>
</dbReference>
<dbReference type="Proteomes" id="UP000027142">
    <property type="component" value="Chromosome"/>
</dbReference>
<feature type="transmembrane region" description="Helical" evidence="8">
    <location>
        <begin position="269"/>
        <end position="287"/>
    </location>
</feature>
<keyword evidence="7 8" id="KW-0472">Membrane</keyword>
<keyword evidence="4" id="KW-1003">Cell membrane</keyword>
<dbReference type="EMBL" id="CP003923">
    <property type="protein sequence ID" value="AIC95814.1"/>
    <property type="molecule type" value="Genomic_DNA"/>
</dbReference>
<dbReference type="STRING" id="1246626.BleG1_3267"/>
<evidence type="ECO:0000256" key="8">
    <source>
        <dbReference type="SAM" id="Phobius"/>
    </source>
</evidence>
<evidence type="ECO:0000256" key="3">
    <source>
        <dbReference type="ARBA" id="ARBA00022448"/>
    </source>
</evidence>
<evidence type="ECO:0000313" key="11">
    <source>
        <dbReference type="Proteomes" id="UP000027142"/>
    </source>
</evidence>
<comment type="subcellular location">
    <subcellularLocation>
        <location evidence="1">Cell membrane</location>
        <topology evidence="1">Multi-pass membrane protein</topology>
    </subcellularLocation>
</comment>
<evidence type="ECO:0000256" key="6">
    <source>
        <dbReference type="ARBA" id="ARBA00022989"/>
    </source>
</evidence>
<feature type="transmembrane region" description="Helical" evidence="8">
    <location>
        <begin position="12"/>
        <end position="34"/>
    </location>
</feature>
<feature type="transmembrane region" description="Helical" evidence="8">
    <location>
        <begin position="157"/>
        <end position="172"/>
    </location>
</feature>
<protein>
    <submittedName>
        <fullName evidence="10">Transporter protein</fullName>
    </submittedName>
</protein>
<feature type="transmembrane region" description="Helical" evidence="8">
    <location>
        <begin position="184"/>
        <end position="208"/>
    </location>
</feature>
<dbReference type="InterPro" id="IPR004626">
    <property type="entry name" value="RarD"/>
</dbReference>
<dbReference type="Pfam" id="PF00892">
    <property type="entry name" value="EamA"/>
    <property type="match status" value="1"/>
</dbReference>
<feature type="transmembrane region" description="Helical" evidence="8">
    <location>
        <begin position="40"/>
        <end position="57"/>
    </location>
</feature>
<evidence type="ECO:0000313" key="10">
    <source>
        <dbReference type="EMBL" id="AIC95814.1"/>
    </source>
</evidence>
<feature type="transmembrane region" description="Helical" evidence="8">
    <location>
        <begin position="133"/>
        <end position="151"/>
    </location>
</feature>
<feature type="transmembrane region" description="Helical" evidence="8">
    <location>
        <begin position="77"/>
        <end position="97"/>
    </location>
</feature>
<comment type="similarity">
    <text evidence="2">Belongs to the EamA transporter family.</text>
</comment>
<evidence type="ECO:0000256" key="2">
    <source>
        <dbReference type="ARBA" id="ARBA00007362"/>
    </source>
</evidence>
<keyword evidence="5 8" id="KW-0812">Transmembrane</keyword>
<dbReference type="InterPro" id="IPR037185">
    <property type="entry name" value="EmrE-like"/>
</dbReference>
<dbReference type="eggNOG" id="COG2962">
    <property type="taxonomic scope" value="Bacteria"/>
</dbReference>
<feature type="transmembrane region" description="Helical" evidence="8">
    <location>
        <begin position="109"/>
        <end position="126"/>
    </location>
</feature>
<feature type="domain" description="EamA" evidence="9">
    <location>
        <begin position="9"/>
        <end position="149"/>
    </location>
</feature>
<evidence type="ECO:0000256" key="7">
    <source>
        <dbReference type="ARBA" id="ARBA00023136"/>
    </source>
</evidence>
<feature type="transmembrane region" description="Helical" evidence="8">
    <location>
        <begin position="214"/>
        <end position="234"/>
    </location>
</feature>
<dbReference type="OrthoDB" id="369870at2"/>
<accession>A0A060M6T7</accession>
<dbReference type="HOGENOM" id="CLU_054508_1_0_9"/>
<evidence type="ECO:0000256" key="5">
    <source>
        <dbReference type="ARBA" id="ARBA00022692"/>
    </source>
</evidence>
<feature type="transmembrane region" description="Helical" evidence="8">
    <location>
        <begin position="241"/>
        <end position="263"/>
    </location>
</feature>
<evidence type="ECO:0000256" key="1">
    <source>
        <dbReference type="ARBA" id="ARBA00004651"/>
    </source>
</evidence>
<evidence type="ECO:0000256" key="4">
    <source>
        <dbReference type="ARBA" id="ARBA00022475"/>
    </source>
</evidence>
<dbReference type="AlphaFoldDB" id="A0A060M6T7"/>
<evidence type="ECO:0000259" key="9">
    <source>
        <dbReference type="Pfam" id="PF00892"/>
    </source>
</evidence>
<name>A0A060M6T7_9BACI</name>
<dbReference type="InterPro" id="IPR000620">
    <property type="entry name" value="EamA_dom"/>
</dbReference>
<keyword evidence="11" id="KW-1185">Reference proteome</keyword>
<keyword evidence="3" id="KW-0813">Transport</keyword>
<keyword evidence="6 8" id="KW-1133">Transmembrane helix</keyword>
<proteinExistence type="inferred from homology"/>
<sequence>MQQEQNFRMGVTTTLSSYFIWGFLPLYWALLSFIPALDVLMYRISCAFFFMVLLLFFARRKAQYISEIKTVFTQSKLLMQMIFAAIFISLNWFLFIFAVSSNMVLEASLAYYINPLLNVVLATVIIKETLSRAEIFAVSAAGIGVLILIVFNGTIPWAAFGMALSFCFYGFIKRSVSISATAGLFIETALVTPIALLYLLFFTTYSVFSMDSSTILLLSGAGIFTAVPLILFSFGAKHIPFSLVGFFQYIAPTTMLFLGIFIFKEPFSLVQFIAFFFIWTGLLTFTSSKISNRRKGKEPLTHE</sequence>
<gene>
    <name evidence="10" type="ORF">BleG1_3267</name>
</gene>
<reference evidence="10 11" key="1">
    <citation type="journal article" date="2014" name="Gene">
        <title>A comparative genomic analysis of the alkalitolerant soil bacterium Bacillus lehensis G1.</title>
        <authorList>
            <person name="Noor Y.M."/>
            <person name="Samsulrizal N.H."/>
            <person name="Jema'on N.A."/>
            <person name="Low K.O."/>
            <person name="Ramli A.N."/>
            <person name="Alias N.I."/>
            <person name="Damis S.I."/>
            <person name="Fuzi S.F."/>
            <person name="Isa M.N."/>
            <person name="Murad A.M."/>
            <person name="Raih M.F."/>
            <person name="Bakar F.D."/>
            <person name="Najimudin N."/>
            <person name="Mahadi N.M."/>
            <person name="Illias R.M."/>
        </authorList>
    </citation>
    <scope>NUCLEOTIDE SEQUENCE [LARGE SCALE GENOMIC DNA]</scope>
    <source>
        <strain evidence="10 11">G1</strain>
    </source>
</reference>
<dbReference type="GO" id="GO:0005886">
    <property type="term" value="C:plasma membrane"/>
    <property type="evidence" value="ECO:0007669"/>
    <property type="project" value="UniProtKB-SubCell"/>
</dbReference>